<evidence type="ECO:0000313" key="3">
    <source>
        <dbReference type="Proteomes" id="UP000434639"/>
    </source>
</evidence>
<proteinExistence type="predicted"/>
<dbReference type="InterPro" id="IPR025940">
    <property type="entry name" value="SpoIISA_toxin"/>
</dbReference>
<name>A0A7X2S3N0_9BACI</name>
<evidence type="ECO:0000313" key="2">
    <source>
        <dbReference type="EMBL" id="MTH53042.1"/>
    </source>
</evidence>
<dbReference type="GO" id="GO:0016020">
    <property type="term" value="C:membrane"/>
    <property type="evidence" value="ECO:0007669"/>
    <property type="project" value="InterPro"/>
</dbReference>
<dbReference type="Pfam" id="PF14171">
    <property type="entry name" value="SpoIISA_toxin"/>
    <property type="match status" value="1"/>
</dbReference>
<organism evidence="2 3">
    <name type="scientific">Metabacillus mangrovi</name>
    <dbReference type="NCBI Taxonomy" id="1491830"/>
    <lineage>
        <taxon>Bacteria</taxon>
        <taxon>Bacillati</taxon>
        <taxon>Bacillota</taxon>
        <taxon>Bacilli</taxon>
        <taxon>Bacillales</taxon>
        <taxon>Bacillaceae</taxon>
        <taxon>Metabacillus</taxon>
    </lineage>
</organism>
<comment type="caution">
    <text evidence="2">The sequence shown here is derived from an EMBL/GenBank/DDBJ whole genome shotgun (WGS) entry which is preliminary data.</text>
</comment>
<gene>
    <name evidence="2" type="ORF">GKZ89_06425</name>
</gene>
<reference evidence="2 3" key="1">
    <citation type="journal article" date="2017" name="Int. J. Syst. Evol. Microbiol.">
        <title>Bacillus mangrovi sp. nov., isolated from a sediment sample from a mangrove forest.</title>
        <authorList>
            <person name="Gupta V."/>
            <person name="Singh P.K."/>
            <person name="Korpole S."/>
            <person name="Tanuku N.R.S."/>
            <person name="Pinnaka A.K."/>
        </authorList>
    </citation>
    <scope>NUCLEOTIDE SEQUENCE [LARGE SCALE GENOMIC DNA]</scope>
    <source>
        <strain evidence="2 3">KCTC 33872</strain>
    </source>
</reference>
<dbReference type="RefSeq" id="WP_155111579.1">
    <property type="nucleotide sequence ID" value="NZ_WMIB01000004.1"/>
</dbReference>
<evidence type="ECO:0000256" key="1">
    <source>
        <dbReference type="SAM" id="Phobius"/>
    </source>
</evidence>
<sequence length="277" mass="31646">MYIQWLLLIIVIYSSAAILLFILNRTAYASILPALRKSLYLGFLLFLAVCFSLDLLSSKDWPVILQLTAAAVFTDLTIFQTPNLLKIGTAEFKHSEWIEQTIQQNERTIEYMRKKSTAFSLIIQEEEDLAPKDCSYQDFEAYKRCILQYTGAYTDQFDFHVRLYPLEGEDDYRFSSSILHAMNKLETIFNLNIPDKQETVEQLKQARVQTFEEHAVAAIPIYGIYSCLLVVSAKENPVLEIDTHHIINLVSILEWRMQMEKGAAAGDEQPGADGGIV</sequence>
<accession>A0A7X2S3N0</accession>
<dbReference type="OrthoDB" id="2852651at2"/>
<feature type="transmembrane region" description="Helical" evidence="1">
    <location>
        <begin position="39"/>
        <end position="57"/>
    </location>
</feature>
<keyword evidence="1" id="KW-0812">Transmembrane</keyword>
<dbReference type="Proteomes" id="UP000434639">
    <property type="component" value="Unassembled WGS sequence"/>
</dbReference>
<dbReference type="AlphaFoldDB" id="A0A7X2S3N0"/>
<keyword evidence="3" id="KW-1185">Reference proteome</keyword>
<feature type="transmembrane region" description="Helical" evidence="1">
    <location>
        <begin position="6"/>
        <end position="27"/>
    </location>
</feature>
<keyword evidence="1" id="KW-0472">Membrane</keyword>
<protein>
    <submittedName>
        <fullName evidence="2">Uncharacterized protein</fullName>
    </submittedName>
</protein>
<keyword evidence="1" id="KW-1133">Transmembrane helix</keyword>
<dbReference type="EMBL" id="WMIB01000004">
    <property type="protein sequence ID" value="MTH53042.1"/>
    <property type="molecule type" value="Genomic_DNA"/>
</dbReference>